<evidence type="ECO:0000313" key="2">
    <source>
        <dbReference type="Proteomes" id="UP000620124"/>
    </source>
</evidence>
<gene>
    <name evidence="1" type="ORF">MVEN_01033100</name>
</gene>
<organism evidence="1 2">
    <name type="scientific">Mycena venus</name>
    <dbReference type="NCBI Taxonomy" id="2733690"/>
    <lineage>
        <taxon>Eukaryota</taxon>
        <taxon>Fungi</taxon>
        <taxon>Dikarya</taxon>
        <taxon>Basidiomycota</taxon>
        <taxon>Agaricomycotina</taxon>
        <taxon>Agaricomycetes</taxon>
        <taxon>Agaricomycetidae</taxon>
        <taxon>Agaricales</taxon>
        <taxon>Marasmiineae</taxon>
        <taxon>Mycenaceae</taxon>
        <taxon>Mycena</taxon>
    </lineage>
</organism>
<keyword evidence="2" id="KW-1185">Reference proteome</keyword>
<dbReference type="OrthoDB" id="3033173at2759"/>
<dbReference type="AlphaFoldDB" id="A0A8H7D334"/>
<evidence type="ECO:0000313" key="1">
    <source>
        <dbReference type="EMBL" id="KAF7356968.1"/>
    </source>
</evidence>
<comment type="caution">
    <text evidence="1">The sequence shown here is derived from an EMBL/GenBank/DDBJ whole genome shotgun (WGS) entry which is preliminary data.</text>
</comment>
<dbReference type="EMBL" id="JACAZI010000007">
    <property type="protein sequence ID" value="KAF7356968.1"/>
    <property type="molecule type" value="Genomic_DNA"/>
</dbReference>
<dbReference type="Proteomes" id="UP000620124">
    <property type="component" value="Unassembled WGS sequence"/>
</dbReference>
<sequence length="494" mass="55045">MNSSLQPTRLLALPAEVLLIILGELWHSPARNPGLVRRDPSLRPTVGTFRSIGGLRSISAVNRQLRVLCLLILFKITTCTGFDRFQQLCAKCKANPQFAGLIMQLDVVAVDAADVLHELLPFLTSLTWLDLSAHDLDTNLLALINSHPSLATVAVCDPRAALIDLVSSTDLPFSKILVSTTTFNRDSLKSDHALVHNQRGGKFSHIVLLDDSQFDKVDVSSLVLPGLEQLDLKYKRDRWTNHRLTPSPASQQSWLLNFAQRHTHLGTIKFTGWPLDVWKHSSGVPFAIPFVHAAREGGGYGIGLKSFSIVRPASWSTLKDWEVSHVELELIVANKISPALMMAIALAPKLFSLDIVLDAQCSWSMHIDEFEKAFSLVPSLRTLHLTNAYAHLHAGSGRSPWIHSQRTRFPRDRFGTSACVTALTALHWYMTRIVQQAPALEVIHSLDHGTDGRVRSVTQWTLQASFGVRQTEARELEVLETPRLEMALKYRPKS</sequence>
<name>A0A8H7D334_9AGAR</name>
<proteinExistence type="predicted"/>
<reference evidence="1" key="1">
    <citation type="submission" date="2020-05" db="EMBL/GenBank/DDBJ databases">
        <title>Mycena genomes resolve the evolution of fungal bioluminescence.</title>
        <authorList>
            <person name="Tsai I.J."/>
        </authorList>
    </citation>
    <scope>NUCLEOTIDE SEQUENCE</scope>
    <source>
        <strain evidence="1">CCC161011</strain>
    </source>
</reference>
<protein>
    <submittedName>
        <fullName evidence="1">Uncharacterized protein</fullName>
    </submittedName>
</protein>
<accession>A0A8H7D334</accession>